<feature type="compositionally biased region" description="Basic and acidic residues" evidence="1">
    <location>
        <begin position="28"/>
        <end position="47"/>
    </location>
</feature>
<sequence length="47" mass="5481">MKRATEKCSNSQGKKKKSDWAEFLKTYDPSKEDSDSSEEKMTKESFE</sequence>
<reference evidence="2 3" key="1">
    <citation type="journal article" date="2018" name="Front. Plant Sci.">
        <title>Red Clover (Trifolium pratense) and Zigzag Clover (T. medium) - A Picture of Genomic Similarities and Differences.</title>
        <authorList>
            <person name="Dluhosova J."/>
            <person name="Istvanek J."/>
            <person name="Nedelnik J."/>
            <person name="Repkova J."/>
        </authorList>
    </citation>
    <scope>NUCLEOTIDE SEQUENCE [LARGE SCALE GENOMIC DNA]</scope>
    <source>
        <strain evidence="3">cv. 10/8</strain>
        <tissue evidence="2">Leaf</tissue>
    </source>
</reference>
<comment type="caution">
    <text evidence="2">The sequence shown here is derived from an EMBL/GenBank/DDBJ whole genome shotgun (WGS) entry which is preliminary data.</text>
</comment>
<organism evidence="2 3">
    <name type="scientific">Trifolium medium</name>
    <dbReference type="NCBI Taxonomy" id="97028"/>
    <lineage>
        <taxon>Eukaryota</taxon>
        <taxon>Viridiplantae</taxon>
        <taxon>Streptophyta</taxon>
        <taxon>Embryophyta</taxon>
        <taxon>Tracheophyta</taxon>
        <taxon>Spermatophyta</taxon>
        <taxon>Magnoliopsida</taxon>
        <taxon>eudicotyledons</taxon>
        <taxon>Gunneridae</taxon>
        <taxon>Pentapetalae</taxon>
        <taxon>rosids</taxon>
        <taxon>fabids</taxon>
        <taxon>Fabales</taxon>
        <taxon>Fabaceae</taxon>
        <taxon>Papilionoideae</taxon>
        <taxon>50 kb inversion clade</taxon>
        <taxon>NPAAA clade</taxon>
        <taxon>Hologalegina</taxon>
        <taxon>IRL clade</taxon>
        <taxon>Trifolieae</taxon>
        <taxon>Trifolium</taxon>
    </lineage>
</organism>
<evidence type="ECO:0000313" key="2">
    <source>
        <dbReference type="EMBL" id="MCI64382.1"/>
    </source>
</evidence>
<keyword evidence="3" id="KW-1185">Reference proteome</keyword>
<proteinExistence type="predicted"/>
<evidence type="ECO:0000256" key="1">
    <source>
        <dbReference type="SAM" id="MobiDB-lite"/>
    </source>
</evidence>
<protein>
    <submittedName>
        <fullName evidence="2">Uncharacterized protein</fullName>
    </submittedName>
</protein>
<dbReference type="AlphaFoldDB" id="A0A392TTK1"/>
<feature type="region of interest" description="Disordered" evidence="1">
    <location>
        <begin position="1"/>
        <end position="47"/>
    </location>
</feature>
<feature type="non-terminal residue" evidence="2">
    <location>
        <position position="47"/>
    </location>
</feature>
<dbReference type="Proteomes" id="UP000265520">
    <property type="component" value="Unassembled WGS sequence"/>
</dbReference>
<name>A0A392TTK1_9FABA</name>
<dbReference type="EMBL" id="LXQA010654665">
    <property type="protein sequence ID" value="MCI64382.1"/>
    <property type="molecule type" value="Genomic_DNA"/>
</dbReference>
<evidence type="ECO:0000313" key="3">
    <source>
        <dbReference type="Proteomes" id="UP000265520"/>
    </source>
</evidence>
<accession>A0A392TTK1</accession>